<dbReference type="PROSITE" id="PS00624">
    <property type="entry name" value="GMC_OXRED_2"/>
    <property type="match status" value="1"/>
</dbReference>
<dbReference type="InterPro" id="IPR000172">
    <property type="entry name" value="GMC_OxRdtase_N"/>
</dbReference>
<dbReference type="Gene3D" id="3.50.50.60">
    <property type="entry name" value="FAD/NAD(P)-binding domain"/>
    <property type="match status" value="1"/>
</dbReference>
<dbReference type="Proteomes" id="UP001153620">
    <property type="component" value="Chromosome 2"/>
</dbReference>
<feature type="domain" description="Glucose-methanol-choline oxidoreductase N-terminal" evidence="9">
    <location>
        <begin position="185"/>
        <end position="208"/>
    </location>
</feature>
<dbReference type="InterPro" id="IPR036188">
    <property type="entry name" value="FAD/NAD-bd_sf"/>
</dbReference>
<dbReference type="OrthoDB" id="269227at2759"/>
<dbReference type="Pfam" id="PF05199">
    <property type="entry name" value="GMC_oxred_C"/>
    <property type="match status" value="1"/>
</dbReference>
<evidence type="ECO:0000256" key="4">
    <source>
        <dbReference type="ARBA" id="ARBA00022827"/>
    </source>
</evidence>
<organism evidence="11 12">
    <name type="scientific">Chironomus riparius</name>
    <dbReference type="NCBI Taxonomy" id="315576"/>
    <lineage>
        <taxon>Eukaryota</taxon>
        <taxon>Metazoa</taxon>
        <taxon>Ecdysozoa</taxon>
        <taxon>Arthropoda</taxon>
        <taxon>Hexapoda</taxon>
        <taxon>Insecta</taxon>
        <taxon>Pterygota</taxon>
        <taxon>Neoptera</taxon>
        <taxon>Endopterygota</taxon>
        <taxon>Diptera</taxon>
        <taxon>Nematocera</taxon>
        <taxon>Chironomoidea</taxon>
        <taxon>Chironomidae</taxon>
        <taxon>Chironominae</taxon>
        <taxon>Chironomus</taxon>
    </lineage>
</organism>
<gene>
    <name evidence="11" type="ORF">CHIRRI_LOCUS5208</name>
</gene>
<evidence type="ECO:0000313" key="11">
    <source>
        <dbReference type="EMBL" id="CAG9802295.1"/>
    </source>
</evidence>
<dbReference type="EMBL" id="OU895878">
    <property type="protein sequence ID" value="CAG9802295.1"/>
    <property type="molecule type" value="Genomic_DNA"/>
</dbReference>
<reference evidence="11" key="1">
    <citation type="submission" date="2022-01" db="EMBL/GenBank/DDBJ databases">
        <authorList>
            <person name="King R."/>
        </authorList>
    </citation>
    <scope>NUCLEOTIDE SEQUENCE</scope>
</reference>
<dbReference type="PANTHER" id="PTHR11552">
    <property type="entry name" value="GLUCOSE-METHANOL-CHOLINE GMC OXIDOREDUCTASE"/>
    <property type="match status" value="1"/>
</dbReference>
<reference evidence="11" key="2">
    <citation type="submission" date="2022-10" db="EMBL/GenBank/DDBJ databases">
        <authorList>
            <consortium name="ENA_rothamsted_submissions"/>
            <consortium name="culmorum"/>
            <person name="King R."/>
        </authorList>
    </citation>
    <scope>NUCLEOTIDE SEQUENCE</scope>
</reference>
<evidence type="ECO:0000256" key="2">
    <source>
        <dbReference type="ARBA" id="ARBA00010790"/>
    </source>
</evidence>
<dbReference type="PIRSF" id="PIRSF000137">
    <property type="entry name" value="Alcohol_oxidase"/>
    <property type="match status" value="1"/>
</dbReference>
<dbReference type="InterPro" id="IPR012132">
    <property type="entry name" value="GMC_OxRdtase"/>
</dbReference>
<dbReference type="InterPro" id="IPR007867">
    <property type="entry name" value="GMC_OxRtase_C"/>
</dbReference>
<feature type="binding site" evidence="6">
    <location>
        <position position="191"/>
    </location>
    <ligand>
        <name>FAD</name>
        <dbReference type="ChEBI" id="CHEBI:57692"/>
    </ligand>
</feature>
<feature type="active site" description="Proton acceptor" evidence="5">
    <location>
        <position position="637"/>
    </location>
</feature>
<feature type="domain" description="Glucose-methanol-choline oxidoreductase N-terminal" evidence="10">
    <location>
        <begin position="355"/>
        <end position="369"/>
    </location>
</feature>
<feature type="signal peptide" evidence="8">
    <location>
        <begin position="1"/>
        <end position="19"/>
    </location>
</feature>
<feature type="active site" description="Proton donor" evidence="5">
    <location>
        <position position="593"/>
    </location>
</feature>
<dbReference type="SUPFAM" id="SSF51905">
    <property type="entry name" value="FAD/NAD(P)-binding domain"/>
    <property type="match status" value="1"/>
</dbReference>
<keyword evidence="8" id="KW-0732">Signal</keyword>
<evidence type="ECO:0000256" key="3">
    <source>
        <dbReference type="ARBA" id="ARBA00022630"/>
    </source>
</evidence>
<dbReference type="GO" id="GO:0050660">
    <property type="term" value="F:flavin adenine dinucleotide binding"/>
    <property type="evidence" value="ECO:0007669"/>
    <property type="project" value="InterPro"/>
</dbReference>
<evidence type="ECO:0000259" key="10">
    <source>
        <dbReference type="PROSITE" id="PS00624"/>
    </source>
</evidence>
<feature type="binding site" evidence="6">
    <location>
        <position position="320"/>
    </location>
    <ligand>
        <name>FAD</name>
        <dbReference type="ChEBI" id="CHEBI:57692"/>
    </ligand>
</feature>
<feature type="chain" id="PRO_5040498629" description="Glucose-methanol-choline oxidoreductase N-terminal domain-containing protein" evidence="8">
    <location>
        <begin position="20"/>
        <end position="660"/>
    </location>
</feature>
<evidence type="ECO:0000256" key="7">
    <source>
        <dbReference type="RuleBase" id="RU003968"/>
    </source>
</evidence>
<dbReference type="PROSITE" id="PS00623">
    <property type="entry name" value="GMC_OXRED_1"/>
    <property type="match status" value="1"/>
</dbReference>
<name>A0A9N9RS73_9DIPT</name>
<proteinExistence type="inferred from homology"/>
<evidence type="ECO:0000259" key="9">
    <source>
        <dbReference type="PROSITE" id="PS00623"/>
    </source>
</evidence>
<dbReference type="Gene3D" id="3.30.560.10">
    <property type="entry name" value="Glucose Oxidase, domain 3"/>
    <property type="match status" value="1"/>
</dbReference>
<evidence type="ECO:0000256" key="1">
    <source>
        <dbReference type="ARBA" id="ARBA00001974"/>
    </source>
</evidence>
<sequence>MLLKFTFVLIVLKILQNKAEVVDDDENDALEKIDESSFIDFGPLLSKSSAGRIQHECILRSTGSVNNIVNGMYQNLISNECALSSPSIWPADFGPAVFKQTQPLDNFDFIIVGAGSAGSILANRLSERSDWNVLLIEAGGDPPMESQIPYFFSTTWNTSVSYSYFGMKTSKASKGYKHGPYYPTGKILGGTSSVNAMLYVRGTPEDFNQWNLTGWTFDDVLPYFKKSEGNKVFSTSKYHNSNGPLSIENYGYTDAIGSGIFDGIKELGYKKLDDYHQDEHIGFINAQGTLINSERCGTARAFLSSIRDRPNLKVLKYARVTRLIINNSRVVGVKFLIKGRSMQALARKEVILSAGSFESPKILMISGIGRKEDLAPSKIQQVADLPVGYNLQDHLITFQYFNYLKSSAPTDKISKYHNSMSSYLSQRSGIYTGIGCSNVLGFINTNDKKSKIPNIEYIHMCFPKQMIDFKDFIQNLGYNDHVMSQLIKANEIAPLFFALSVLLMPKSRGTIKLRSRSIYDNPIINLNFFDDDDDLATMVKSIREYRKLLNTTSFKKYEITETRVRFPECDAFPFDSDNYWRCYLKYISSAIYHPVGTCKMGKESDPTTVVTPNLKVKGISGLRVIDASIMPTNIRGHTNAPTMMIAEKGADIIKSEYPKN</sequence>
<evidence type="ECO:0000256" key="8">
    <source>
        <dbReference type="SAM" id="SignalP"/>
    </source>
</evidence>
<dbReference type="Pfam" id="PF00732">
    <property type="entry name" value="GMC_oxred_N"/>
    <property type="match status" value="1"/>
</dbReference>
<dbReference type="GO" id="GO:0016614">
    <property type="term" value="F:oxidoreductase activity, acting on CH-OH group of donors"/>
    <property type="evidence" value="ECO:0007669"/>
    <property type="project" value="InterPro"/>
</dbReference>
<accession>A0A9N9RS73</accession>
<dbReference type="PANTHER" id="PTHR11552:SF147">
    <property type="entry name" value="CHOLINE DEHYDROGENASE, MITOCHONDRIAL"/>
    <property type="match status" value="1"/>
</dbReference>
<evidence type="ECO:0000256" key="6">
    <source>
        <dbReference type="PIRSR" id="PIRSR000137-2"/>
    </source>
</evidence>
<keyword evidence="3 7" id="KW-0285">Flavoprotein</keyword>
<comment type="cofactor">
    <cofactor evidence="1 6">
        <name>FAD</name>
        <dbReference type="ChEBI" id="CHEBI:57692"/>
    </cofactor>
</comment>
<dbReference type="AlphaFoldDB" id="A0A9N9RS73"/>
<keyword evidence="4 6" id="KW-0274">FAD</keyword>
<dbReference type="SUPFAM" id="SSF54373">
    <property type="entry name" value="FAD-linked reductases, C-terminal domain"/>
    <property type="match status" value="1"/>
</dbReference>
<comment type="similarity">
    <text evidence="2 7">Belongs to the GMC oxidoreductase family.</text>
</comment>
<protein>
    <recommendedName>
        <fullName evidence="9 10">Glucose-methanol-choline oxidoreductase N-terminal domain-containing protein</fullName>
    </recommendedName>
</protein>
<evidence type="ECO:0000313" key="12">
    <source>
        <dbReference type="Proteomes" id="UP001153620"/>
    </source>
</evidence>
<keyword evidence="12" id="KW-1185">Reference proteome</keyword>
<evidence type="ECO:0000256" key="5">
    <source>
        <dbReference type="PIRSR" id="PIRSR000137-1"/>
    </source>
</evidence>